<evidence type="ECO:0000313" key="1">
    <source>
        <dbReference type="EMBL" id="KAK2590239.1"/>
    </source>
</evidence>
<dbReference type="Proteomes" id="UP001251528">
    <property type="component" value="Unassembled WGS sequence"/>
</dbReference>
<accession>A0AAJ0CEP6</accession>
<name>A0AAJ0CEP6_9HYPO</name>
<proteinExistence type="predicted"/>
<keyword evidence="2" id="KW-1185">Reference proteome</keyword>
<protein>
    <submittedName>
        <fullName evidence="1">Uncharacterized protein</fullName>
    </submittedName>
</protein>
<organism evidence="1 2">
    <name type="scientific">Conoideocrella luteorostrata</name>
    <dbReference type="NCBI Taxonomy" id="1105319"/>
    <lineage>
        <taxon>Eukaryota</taxon>
        <taxon>Fungi</taxon>
        <taxon>Dikarya</taxon>
        <taxon>Ascomycota</taxon>
        <taxon>Pezizomycotina</taxon>
        <taxon>Sordariomycetes</taxon>
        <taxon>Hypocreomycetidae</taxon>
        <taxon>Hypocreales</taxon>
        <taxon>Clavicipitaceae</taxon>
        <taxon>Conoideocrella</taxon>
    </lineage>
</organism>
<dbReference type="AlphaFoldDB" id="A0AAJ0CEP6"/>
<comment type="caution">
    <text evidence="1">The sequence shown here is derived from an EMBL/GenBank/DDBJ whole genome shotgun (WGS) entry which is preliminary data.</text>
</comment>
<dbReference type="EMBL" id="JASWJB010000465">
    <property type="protein sequence ID" value="KAK2590239.1"/>
    <property type="molecule type" value="Genomic_DNA"/>
</dbReference>
<gene>
    <name evidence="1" type="ORF">QQS21_012085</name>
</gene>
<sequence length="204" mass="22840">MRLVSIRCGDKSPSPSDAEPCTTKSSFIGCTSDAPAPVNLHVCAESRVDALRSFQRAFGFARMPGQIIFSPESDILYFGPREGYMAAESQFHTCMSMCDPAQLALVRRIAISDALFWSQGTYNSMTAASLTVEIVKKIALRMPALEQIIFVPREEDEMTEPILTEERITHQIQMAMPTVCRQLPWWRPPPWAIVFLQTFSAACE</sequence>
<reference evidence="1" key="1">
    <citation type="submission" date="2023-06" db="EMBL/GenBank/DDBJ databases">
        <title>Conoideocrella luteorostrata (Hypocreales: Clavicipitaceae), a potential biocontrol fungus for elongate hemlock scale in United States Christmas tree production areas.</title>
        <authorList>
            <person name="Barrett H."/>
            <person name="Lovett B."/>
            <person name="Macias A.M."/>
            <person name="Stajich J.E."/>
            <person name="Kasson M.T."/>
        </authorList>
    </citation>
    <scope>NUCLEOTIDE SEQUENCE</scope>
    <source>
        <strain evidence="1">ARSEF 14590</strain>
    </source>
</reference>
<evidence type="ECO:0000313" key="2">
    <source>
        <dbReference type="Proteomes" id="UP001251528"/>
    </source>
</evidence>